<keyword evidence="5" id="KW-1185">Reference proteome</keyword>
<evidence type="ECO:0000313" key="5">
    <source>
        <dbReference type="Proteomes" id="UP001240250"/>
    </source>
</evidence>
<feature type="region of interest" description="Disordered" evidence="1">
    <location>
        <begin position="1"/>
        <end position="42"/>
    </location>
</feature>
<evidence type="ECO:0000313" key="4">
    <source>
        <dbReference type="EMBL" id="MDQ0425071.1"/>
    </source>
</evidence>
<keyword evidence="2" id="KW-0812">Transmembrane</keyword>
<evidence type="ECO:0000256" key="2">
    <source>
        <dbReference type="SAM" id="Phobius"/>
    </source>
</evidence>
<gene>
    <name evidence="4" type="ORF">JO380_001452</name>
</gene>
<feature type="transmembrane region" description="Helical" evidence="2">
    <location>
        <begin position="52"/>
        <end position="81"/>
    </location>
</feature>
<evidence type="ECO:0000259" key="3">
    <source>
        <dbReference type="Pfam" id="PF19803"/>
    </source>
</evidence>
<feature type="compositionally biased region" description="Low complexity" evidence="1">
    <location>
        <begin position="12"/>
        <end position="29"/>
    </location>
</feature>
<proteinExistence type="predicted"/>
<dbReference type="EMBL" id="JAUSVM010000001">
    <property type="protein sequence ID" value="MDQ0425071.1"/>
    <property type="molecule type" value="Genomic_DNA"/>
</dbReference>
<dbReference type="InterPro" id="IPR046253">
    <property type="entry name" value="DUF6286"/>
</dbReference>
<feature type="transmembrane region" description="Helical" evidence="2">
    <location>
        <begin position="101"/>
        <end position="122"/>
    </location>
</feature>
<sequence length="223" mass="22545">MTTGTPVPRTGAHVAPAEAPAPSVAAAPAGRPDDATAHRPVPYAPPRPAGTLAWLGPLLAVVVLAVAVVLVHDGLVALGALPGASWVADAGTGLGTLRPTWPVALVGVVVALAGLRLVVVALTPRRRPGLPLSAGAGQHVRGQDVARLASAAAARVDGVLDVSSIWGRRAVTVTATTDGDPTLEARVAVAVTQRLTALTDPPRVVVRTRRARTEDAETRGGAR</sequence>
<organism evidence="4 5">
    <name type="scientific">Cellulomonas iranensis</name>
    <dbReference type="NCBI Taxonomy" id="76862"/>
    <lineage>
        <taxon>Bacteria</taxon>
        <taxon>Bacillati</taxon>
        <taxon>Actinomycetota</taxon>
        <taxon>Actinomycetes</taxon>
        <taxon>Micrococcales</taxon>
        <taxon>Cellulomonadaceae</taxon>
        <taxon>Cellulomonas</taxon>
    </lineage>
</organism>
<dbReference type="Pfam" id="PF19803">
    <property type="entry name" value="DUF6286"/>
    <property type="match status" value="1"/>
</dbReference>
<evidence type="ECO:0000256" key="1">
    <source>
        <dbReference type="SAM" id="MobiDB-lite"/>
    </source>
</evidence>
<keyword evidence="2" id="KW-1133">Transmembrane helix</keyword>
<dbReference type="Proteomes" id="UP001240250">
    <property type="component" value="Unassembled WGS sequence"/>
</dbReference>
<feature type="domain" description="DUF6286" evidence="3">
    <location>
        <begin position="112"/>
        <end position="209"/>
    </location>
</feature>
<reference evidence="4 5" key="1">
    <citation type="submission" date="2023-07" db="EMBL/GenBank/DDBJ databases">
        <title>Sequencing the genomes of 1000 actinobacteria strains.</title>
        <authorList>
            <person name="Klenk H.-P."/>
        </authorList>
    </citation>
    <scope>NUCLEOTIDE SEQUENCE [LARGE SCALE GENOMIC DNA]</scope>
    <source>
        <strain evidence="4 5">DSM 14785</strain>
    </source>
</reference>
<name>A0ABU0GI77_9CELL</name>
<protein>
    <recommendedName>
        <fullName evidence="3">DUF6286 domain-containing protein</fullName>
    </recommendedName>
</protein>
<keyword evidence="2" id="KW-0472">Membrane</keyword>
<accession>A0ABU0GI77</accession>
<comment type="caution">
    <text evidence="4">The sequence shown here is derived from an EMBL/GenBank/DDBJ whole genome shotgun (WGS) entry which is preliminary data.</text>
</comment>
<dbReference type="RefSeq" id="WP_070320832.1">
    <property type="nucleotide sequence ID" value="NZ_JAUSVM010000001.1"/>
</dbReference>